<feature type="chain" id="PRO_5021968544" evidence="12">
    <location>
        <begin position="18"/>
        <end position="780"/>
    </location>
</feature>
<keyword evidence="8 15" id="KW-0675">Receptor</keyword>
<evidence type="ECO:0000256" key="8">
    <source>
        <dbReference type="ARBA" id="ARBA00023170"/>
    </source>
</evidence>
<evidence type="ECO:0000259" key="13">
    <source>
        <dbReference type="Pfam" id="PF00593"/>
    </source>
</evidence>
<evidence type="ECO:0000256" key="4">
    <source>
        <dbReference type="ARBA" id="ARBA00022692"/>
    </source>
</evidence>
<keyword evidence="4 10" id="KW-0812">Transmembrane</keyword>
<feature type="signal peptide" evidence="12">
    <location>
        <begin position="1"/>
        <end position="17"/>
    </location>
</feature>
<evidence type="ECO:0000256" key="9">
    <source>
        <dbReference type="ARBA" id="ARBA00023237"/>
    </source>
</evidence>
<sequence>MKQVLLLLFLAPISLFSQEIVGAVSDVETKQPIPFAQLKIIGGNSTQANENGEFSFKIGAFPATCVISATDYYSDTIIITSNRIEAIRLKPLISVQDIGPVVVAASRRKQSVQELTISLDIIKPELIANKGITDLEQAVDQVPGAYAMDGQVSIRGGSGFTYGAGSRVLVLWNEIPLLSADVGDAKWNSIPIENVQQVEVIKGASSVLYGSGALNGMISLIEREPTEKASLNVQVQGGIYDNPKRASLKWWSKNPTFYQGDLTFSKQFGRFGLTLGAYGYTNDGYRQGETEDRGRFNGTISYRPGKIKNFKASLGWNAQLQKTGNFIIWESDSLAYQPFGGADTSVAGSSLTYNRGVRVSVDPSIKYVDRFGNKHQLRGRLYFIDNKNYTNLSQSSKSEVWYGDYQFQRGWNNNSWVLTTGVTAIANEVKSYLFGDHNSLNGALYLQGEKNWKKVNIVAGIRGEYFQQDGRQGDSDYYFGKDSTTKIPVRPILRAGIHYAVTKHTHLRASFGQGVRYPSVAERYTTTSVGGLLIFANPDLKPETGWAAEIGVKQGVKIGKWKGFVDVAGFINHYDNMMEFTFGFYKPDSIPFSFNPNAPGYYKKWFGFRAQNAESAEITGAEISISGEGYMGPFRVLALLGYTYMNPISKNQDSAYRSTFSDTSSNLLKYRFNHLAKADLQLEYRGISVGGSMRLNSYMKNIDNIFENGFLGQQILPGLKNYREEHHGITVVFDARIGYCYKEKYKIAFIINNIANTEYMTRPGDIQAPRTFMLQLNYKL</sequence>
<keyword evidence="9 10" id="KW-0998">Cell outer membrane</keyword>
<dbReference type="RefSeq" id="WP_144331858.1">
    <property type="nucleotide sequence ID" value="NZ_VLPL01000002.1"/>
</dbReference>
<evidence type="ECO:0000256" key="2">
    <source>
        <dbReference type="ARBA" id="ARBA00022448"/>
    </source>
</evidence>
<evidence type="ECO:0000256" key="6">
    <source>
        <dbReference type="ARBA" id="ARBA00023077"/>
    </source>
</evidence>
<dbReference type="SUPFAM" id="SSF49464">
    <property type="entry name" value="Carboxypeptidase regulatory domain-like"/>
    <property type="match status" value="1"/>
</dbReference>
<comment type="similarity">
    <text evidence="10 11">Belongs to the TonB-dependent receptor family.</text>
</comment>
<evidence type="ECO:0000256" key="7">
    <source>
        <dbReference type="ARBA" id="ARBA00023136"/>
    </source>
</evidence>
<dbReference type="Gene3D" id="2.170.130.10">
    <property type="entry name" value="TonB-dependent receptor, plug domain"/>
    <property type="match status" value="1"/>
</dbReference>
<feature type="domain" description="TonB-dependent receptor plug" evidence="14">
    <location>
        <begin position="112"/>
        <end position="216"/>
    </location>
</feature>
<dbReference type="PANTHER" id="PTHR30069">
    <property type="entry name" value="TONB-DEPENDENT OUTER MEMBRANE RECEPTOR"/>
    <property type="match status" value="1"/>
</dbReference>
<evidence type="ECO:0000313" key="16">
    <source>
        <dbReference type="Proteomes" id="UP000316008"/>
    </source>
</evidence>
<dbReference type="GO" id="GO:0009279">
    <property type="term" value="C:cell outer membrane"/>
    <property type="evidence" value="ECO:0007669"/>
    <property type="project" value="UniProtKB-SubCell"/>
</dbReference>
<organism evidence="15 16">
    <name type="scientific">Fluviicola chungangensis</name>
    <dbReference type="NCBI Taxonomy" id="2597671"/>
    <lineage>
        <taxon>Bacteria</taxon>
        <taxon>Pseudomonadati</taxon>
        <taxon>Bacteroidota</taxon>
        <taxon>Flavobacteriia</taxon>
        <taxon>Flavobacteriales</taxon>
        <taxon>Crocinitomicaceae</taxon>
        <taxon>Fluviicola</taxon>
    </lineage>
</organism>
<dbReference type="SUPFAM" id="SSF56935">
    <property type="entry name" value="Porins"/>
    <property type="match status" value="1"/>
</dbReference>
<keyword evidence="7 10" id="KW-0472">Membrane</keyword>
<evidence type="ECO:0000259" key="14">
    <source>
        <dbReference type="Pfam" id="PF07715"/>
    </source>
</evidence>
<keyword evidence="16" id="KW-1185">Reference proteome</keyword>
<evidence type="ECO:0000313" key="15">
    <source>
        <dbReference type="EMBL" id="TSJ46321.1"/>
    </source>
</evidence>
<dbReference type="Pfam" id="PF00593">
    <property type="entry name" value="TonB_dep_Rec_b-barrel"/>
    <property type="match status" value="1"/>
</dbReference>
<proteinExistence type="inferred from homology"/>
<dbReference type="GO" id="GO:0015344">
    <property type="term" value="F:siderophore uptake transmembrane transporter activity"/>
    <property type="evidence" value="ECO:0007669"/>
    <property type="project" value="TreeGrafter"/>
</dbReference>
<keyword evidence="5 12" id="KW-0732">Signal</keyword>
<dbReference type="InterPro" id="IPR008969">
    <property type="entry name" value="CarboxyPept-like_regulatory"/>
</dbReference>
<keyword evidence="2 10" id="KW-0813">Transport</keyword>
<dbReference type="InterPro" id="IPR039426">
    <property type="entry name" value="TonB-dep_rcpt-like"/>
</dbReference>
<comment type="caution">
    <text evidence="15">The sequence shown here is derived from an EMBL/GenBank/DDBJ whole genome shotgun (WGS) entry which is preliminary data.</text>
</comment>
<evidence type="ECO:0000256" key="12">
    <source>
        <dbReference type="SAM" id="SignalP"/>
    </source>
</evidence>
<evidence type="ECO:0000256" key="3">
    <source>
        <dbReference type="ARBA" id="ARBA00022452"/>
    </source>
</evidence>
<gene>
    <name evidence="15" type="ORF">FO442_03965</name>
</gene>
<dbReference type="EMBL" id="VLPL01000002">
    <property type="protein sequence ID" value="TSJ46321.1"/>
    <property type="molecule type" value="Genomic_DNA"/>
</dbReference>
<dbReference type="InterPro" id="IPR036942">
    <property type="entry name" value="Beta-barrel_TonB_sf"/>
</dbReference>
<dbReference type="PROSITE" id="PS52016">
    <property type="entry name" value="TONB_DEPENDENT_REC_3"/>
    <property type="match status" value="1"/>
</dbReference>
<reference evidence="15 16" key="1">
    <citation type="submission" date="2019-07" db="EMBL/GenBank/DDBJ databases">
        <authorList>
            <person name="Huq M.A."/>
        </authorList>
    </citation>
    <scope>NUCLEOTIDE SEQUENCE [LARGE SCALE GENOMIC DNA]</scope>
    <source>
        <strain evidence="15 16">MAH-3</strain>
    </source>
</reference>
<dbReference type="InterPro" id="IPR037066">
    <property type="entry name" value="Plug_dom_sf"/>
</dbReference>
<accession>A0A556N2A7</accession>
<dbReference type="InterPro" id="IPR000531">
    <property type="entry name" value="Beta-barrel_TonB"/>
</dbReference>
<dbReference type="GO" id="GO:0044718">
    <property type="term" value="P:siderophore transmembrane transport"/>
    <property type="evidence" value="ECO:0007669"/>
    <property type="project" value="TreeGrafter"/>
</dbReference>
<comment type="subcellular location">
    <subcellularLocation>
        <location evidence="1 10">Cell outer membrane</location>
        <topology evidence="1 10">Multi-pass membrane protein</topology>
    </subcellularLocation>
</comment>
<protein>
    <submittedName>
        <fullName evidence="15">TonB-dependent receptor</fullName>
    </submittedName>
</protein>
<dbReference type="OrthoDB" id="9758472at2"/>
<dbReference type="Proteomes" id="UP000316008">
    <property type="component" value="Unassembled WGS sequence"/>
</dbReference>
<keyword evidence="3 10" id="KW-1134">Transmembrane beta strand</keyword>
<name>A0A556N2A7_9FLAO</name>
<evidence type="ECO:0000256" key="1">
    <source>
        <dbReference type="ARBA" id="ARBA00004571"/>
    </source>
</evidence>
<dbReference type="InterPro" id="IPR012910">
    <property type="entry name" value="Plug_dom"/>
</dbReference>
<dbReference type="PANTHER" id="PTHR30069:SF29">
    <property type="entry name" value="HEMOGLOBIN AND HEMOGLOBIN-HAPTOGLOBIN-BINDING PROTEIN 1-RELATED"/>
    <property type="match status" value="1"/>
</dbReference>
<dbReference type="AlphaFoldDB" id="A0A556N2A7"/>
<evidence type="ECO:0000256" key="5">
    <source>
        <dbReference type="ARBA" id="ARBA00022729"/>
    </source>
</evidence>
<dbReference type="Gene3D" id="2.40.170.20">
    <property type="entry name" value="TonB-dependent receptor, beta-barrel domain"/>
    <property type="match status" value="1"/>
</dbReference>
<evidence type="ECO:0000256" key="10">
    <source>
        <dbReference type="PROSITE-ProRule" id="PRU01360"/>
    </source>
</evidence>
<feature type="domain" description="TonB-dependent receptor-like beta-barrel" evidence="13">
    <location>
        <begin position="270"/>
        <end position="754"/>
    </location>
</feature>
<dbReference type="Pfam" id="PF07715">
    <property type="entry name" value="Plug"/>
    <property type="match status" value="1"/>
</dbReference>
<keyword evidence="6 11" id="KW-0798">TonB box</keyword>
<evidence type="ECO:0000256" key="11">
    <source>
        <dbReference type="RuleBase" id="RU003357"/>
    </source>
</evidence>